<keyword evidence="10 11" id="KW-0472">Membrane</keyword>
<keyword evidence="12" id="KW-0175">Coiled coil</keyword>
<dbReference type="Pfam" id="PF14966">
    <property type="entry name" value="DNA_repr_REX1B"/>
    <property type="match status" value="1"/>
</dbReference>
<dbReference type="UniPathway" id="UPA00378"/>
<name>A0A210PHZ0_MIZYE</name>
<keyword evidence="9 11" id="KW-1133">Transmembrane helix</keyword>
<comment type="caution">
    <text evidence="13">The sequence shown here is derived from an EMBL/GenBank/DDBJ whole genome shotgun (WGS) entry which is preliminary data.</text>
</comment>
<keyword evidence="7 11" id="KW-0732">Signal</keyword>
<evidence type="ECO:0000256" key="12">
    <source>
        <dbReference type="SAM" id="Coils"/>
    </source>
</evidence>
<comment type="function">
    <text evidence="1 11">Subunit of the oligosaccharyl transferase (OST) complex that catalyzes the initial transfer of a defined glycan (Glc(3)Man(9)GlcNAc(2) in eukaryotes) from the lipid carrier dolichol-pyrophosphate to an asparagine residue within an Asn-X-Ser/Thr consensus motif in nascent polypeptide chains, the first step in protein N-glycosylation. N-glycosylation occurs cotranslationally and the complex associates with the Sec61 complex at the channel-forming translocon complex that mediates protein translocation across the endoplasmic reticulum (ER). All subunits are required for a maximal enzyme activity.</text>
</comment>
<dbReference type="GO" id="GO:0018279">
    <property type="term" value="P:protein N-linked glycosylation via asparagine"/>
    <property type="evidence" value="ECO:0007669"/>
    <property type="project" value="TreeGrafter"/>
</dbReference>
<evidence type="ECO:0000256" key="8">
    <source>
        <dbReference type="ARBA" id="ARBA00022824"/>
    </source>
</evidence>
<dbReference type="STRING" id="6573.A0A210PHZ0"/>
<dbReference type="InterPro" id="IPR039491">
    <property type="entry name" value="REX1-B"/>
</dbReference>
<proteinExistence type="inferred from homology"/>
<gene>
    <name evidence="13" type="ORF">KP79_PYT11747</name>
</gene>
<accession>A0A210PHZ0</accession>
<organism evidence="13 14">
    <name type="scientific">Mizuhopecten yessoensis</name>
    <name type="common">Japanese scallop</name>
    <name type="synonym">Patinopecten yessoensis</name>
    <dbReference type="NCBI Taxonomy" id="6573"/>
    <lineage>
        <taxon>Eukaryota</taxon>
        <taxon>Metazoa</taxon>
        <taxon>Spiralia</taxon>
        <taxon>Lophotrochozoa</taxon>
        <taxon>Mollusca</taxon>
        <taxon>Bivalvia</taxon>
        <taxon>Autobranchia</taxon>
        <taxon>Pteriomorphia</taxon>
        <taxon>Pectinida</taxon>
        <taxon>Pectinoidea</taxon>
        <taxon>Pectinidae</taxon>
        <taxon>Mizuhopecten</taxon>
    </lineage>
</organism>
<evidence type="ECO:0000256" key="11">
    <source>
        <dbReference type="RuleBase" id="RU361143"/>
    </source>
</evidence>
<comment type="subcellular location">
    <subcellularLocation>
        <location evidence="2 11">Endoplasmic reticulum membrane</location>
        <topology evidence="2 11">Single-pass type I membrane protein</topology>
    </subcellularLocation>
</comment>
<evidence type="ECO:0000256" key="2">
    <source>
        <dbReference type="ARBA" id="ARBA00004115"/>
    </source>
</evidence>
<comment type="pathway">
    <text evidence="3 11">Protein modification; protein glycosylation.</text>
</comment>
<keyword evidence="14" id="KW-1185">Reference proteome</keyword>
<dbReference type="Pfam" id="PF04597">
    <property type="entry name" value="Ribophorin_I"/>
    <property type="match status" value="1"/>
</dbReference>
<dbReference type="PANTHER" id="PTHR21049:SF0">
    <property type="entry name" value="DOLICHYL-DIPHOSPHOOLIGOSACCHARIDE--PROTEIN GLYCOSYLTRANSFERASE SUBUNIT 1"/>
    <property type="match status" value="1"/>
</dbReference>
<dbReference type="GO" id="GO:0008250">
    <property type="term" value="C:oligosaccharyltransferase complex"/>
    <property type="evidence" value="ECO:0007669"/>
    <property type="project" value="UniProtKB-UniRule"/>
</dbReference>
<protein>
    <recommendedName>
        <fullName evidence="5 11">Dolichyl-diphosphooligosaccharide--protein glycosyltransferase subunit 1</fullName>
    </recommendedName>
</protein>
<feature type="transmembrane region" description="Helical" evidence="11">
    <location>
        <begin position="434"/>
        <end position="453"/>
    </location>
</feature>
<keyword evidence="8 11" id="KW-0256">Endoplasmic reticulum</keyword>
<dbReference type="GO" id="GO:0016740">
    <property type="term" value="F:transferase activity"/>
    <property type="evidence" value="ECO:0007669"/>
    <property type="project" value="UniProtKB-KW"/>
</dbReference>
<dbReference type="PANTHER" id="PTHR21049">
    <property type="entry name" value="RIBOPHORIN I"/>
    <property type="match status" value="1"/>
</dbReference>
<comment type="subunit">
    <text evidence="11">Component of the oligosaccharyltransferase (OST) complex.</text>
</comment>
<evidence type="ECO:0000256" key="4">
    <source>
        <dbReference type="ARBA" id="ARBA00008905"/>
    </source>
</evidence>
<evidence type="ECO:0000256" key="10">
    <source>
        <dbReference type="ARBA" id="ARBA00023136"/>
    </source>
</evidence>
<dbReference type="AlphaFoldDB" id="A0A210PHZ0"/>
<evidence type="ECO:0000313" key="13">
    <source>
        <dbReference type="EMBL" id="OWF36091.1"/>
    </source>
</evidence>
<dbReference type="EMBL" id="NEDP02076678">
    <property type="protein sequence ID" value="OWF36091.1"/>
    <property type="molecule type" value="Genomic_DNA"/>
</dbReference>
<evidence type="ECO:0000256" key="7">
    <source>
        <dbReference type="ARBA" id="ARBA00022729"/>
    </source>
</evidence>
<evidence type="ECO:0000256" key="6">
    <source>
        <dbReference type="ARBA" id="ARBA00022692"/>
    </source>
</evidence>
<comment type="similarity">
    <text evidence="4 11">Belongs to the OST1 family.</text>
</comment>
<evidence type="ECO:0000256" key="1">
    <source>
        <dbReference type="ARBA" id="ARBA00002791"/>
    </source>
</evidence>
<dbReference type="Proteomes" id="UP000242188">
    <property type="component" value="Unassembled WGS sequence"/>
</dbReference>
<dbReference type="OrthoDB" id="310030at2759"/>
<keyword evidence="6 11" id="KW-0812">Transmembrane</keyword>
<evidence type="ECO:0000256" key="5">
    <source>
        <dbReference type="ARBA" id="ARBA00017611"/>
    </source>
</evidence>
<feature type="coiled-coil region" evidence="12">
    <location>
        <begin position="538"/>
        <end position="573"/>
    </location>
</feature>
<sequence>MNKIVLCLFVVSAFASVWCKAGQDSIDSGLVVSKVDRKIDAATHLVKVSASLTVENNGNSAVKSFLYVIDDSMKDHLSFFGAMTSDDDEKLVVAQTSVAGHSGKQFWRINLRTDLGVGKTVKVDVDTVFAHALRPYPLEIVQSEKQQVVLEGNVYFYSPYVTKSQTTVVTVASTAIESYSKSPKPVAESEKTITYGPYEKREPFTQSELKVHFESSAPFLAVTSMERIIEVSHWGNIAVEEHIDVRHSGAKLKGPFSRYDYQRSQDGVSSVKSFKTVLPAAAKDVYYRDEIGNISTSNLKELDDMVELELRPRFPLFGGWKTHYYIGYNVPSYQYLFNEGDQYALKMRFVDHVFDDLLVDQITVKIILPEGAKNMMLSTPYDVVRGDNQLHYTYLDTMGRPVIVAYKSNMVEQHIQDFELRYTFKRIMLLQEPLLVVGAFYLLFLVVIIYVRMDFSITKDEAKESKMRVASLVEDVQSAQDKRSALYQSYDDATNKYKSTKEAPNFAASRKKIDGDYRQLTQQIQGLQGQLKSEGSDLAEKVAELQRLDSQYKEQIQQAINAAEKLVQGKMNKQVYIDSEKVNTTKREELYNKMESLRNGL</sequence>
<reference evidence="13 14" key="1">
    <citation type="journal article" date="2017" name="Nat. Ecol. Evol.">
        <title>Scallop genome provides insights into evolution of bilaterian karyotype and development.</title>
        <authorList>
            <person name="Wang S."/>
            <person name="Zhang J."/>
            <person name="Jiao W."/>
            <person name="Li J."/>
            <person name="Xun X."/>
            <person name="Sun Y."/>
            <person name="Guo X."/>
            <person name="Huan P."/>
            <person name="Dong B."/>
            <person name="Zhang L."/>
            <person name="Hu X."/>
            <person name="Sun X."/>
            <person name="Wang J."/>
            <person name="Zhao C."/>
            <person name="Wang Y."/>
            <person name="Wang D."/>
            <person name="Huang X."/>
            <person name="Wang R."/>
            <person name="Lv J."/>
            <person name="Li Y."/>
            <person name="Zhang Z."/>
            <person name="Liu B."/>
            <person name="Lu W."/>
            <person name="Hui Y."/>
            <person name="Liang J."/>
            <person name="Zhou Z."/>
            <person name="Hou R."/>
            <person name="Li X."/>
            <person name="Liu Y."/>
            <person name="Li H."/>
            <person name="Ning X."/>
            <person name="Lin Y."/>
            <person name="Zhao L."/>
            <person name="Xing Q."/>
            <person name="Dou J."/>
            <person name="Li Y."/>
            <person name="Mao J."/>
            <person name="Guo H."/>
            <person name="Dou H."/>
            <person name="Li T."/>
            <person name="Mu C."/>
            <person name="Jiang W."/>
            <person name="Fu Q."/>
            <person name="Fu X."/>
            <person name="Miao Y."/>
            <person name="Liu J."/>
            <person name="Yu Q."/>
            <person name="Li R."/>
            <person name="Liao H."/>
            <person name="Li X."/>
            <person name="Kong Y."/>
            <person name="Jiang Z."/>
            <person name="Chourrout D."/>
            <person name="Li R."/>
            <person name="Bao Z."/>
        </authorList>
    </citation>
    <scope>NUCLEOTIDE SEQUENCE [LARGE SCALE GENOMIC DNA]</scope>
    <source>
        <strain evidence="13 14">PY_sf001</strain>
    </source>
</reference>
<feature type="signal peptide" evidence="11">
    <location>
        <begin position="1"/>
        <end position="19"/>
    </location>
</feature>
<evidence type="ECO:0000256" key="3">
    <source>
        <dbReference type="ARBA" id="ARBA00004922"/>
    </source>
</evidence>
<evidence type="ECO:0000256" key="9">
    <source>
        <dbReference type="ARBA" id="ARBA00022989"/>
    </source>
</evidence>
<feature type="chain" id="PRO_5011816136" description="Dolichyl-diphosphooligosaccharide--protein glycosyltransferase subunit 1" evidence="11">
    <location>
        <begin position="20"/>
        <end position="601"/>
    </location>
</feature>
<keyword evidence="13" id="KW-0808">Transferase</keyword>
<evidence type="ECO:0000313" key="14">
    <source>
        <dbReference type="Proteomes" id="UP000242188"/>
    </source>
</evidence>
<dbReference type="InterPro" id="IPR007676">
    <property type="entry name" value="Ribophorin_I"/>
</dbReference>